<dbReference type="GO" id="GO:0005634">
    <property type="term" value="C:nucleus"/>
    <property type="evidence" value="ECO:0007669"/>
    <property type="project" value="TreeGrafter"/>
</dbReference>
<sequence length="267" mass="30478">MSSQNSRRVRSQQILSQPVLKKQRTDDTAGIFLSQPTASTSANIPLSNTSPSRVISEDDDQLVNSVIRYLLILDGGKQIVNKTRIIKNVFGNRGRRFPSVMNKAKSLLSKVFGYELVELEGNKYMLVNKIKNELPHICPLGTEGSQQVLLFIVLTHIFMLQNSCSEESLSNFLANLDIPYADNNQHVYFGNVKYLINEVFVAQKYLDKITMETINLTKIEFKWGPRAEHEFSQRAALEFMSEVYNGRPIKSWQLQFQALTAQEKLDR</sequence>
<gene>
    <name evidence="4" type="primary">LOC117235628</name>
</gene>
<protein>
    <submittedName>
        <fullName evidence="4">Non-structural maintenance of chromosomes element 3 homolog</fullName>
    </submittedName>
</protein>
<dbReference type="KEGG" id="bvk:117235628"/>
<dbReference type="Pfam" id="PF01454">
    <property type="entry name" value="MAGE"/>
    <property type="match status" value="1"/>
</dbReference>
<dbReference type="PANTHER" id="PTHR11736:SF14">
    <property type="entry name" value="NSE3 HOMOLOG, SMC5-SMC6 COMPLEX COMPONENT"/>
    <property type="match status" value="1"/>
</dbReference>
<dbReference type="PANTHER" id="PTHR11736">
    <property type="entry name" value="MELANOMA-ASSOCIATED ANTIGEN MAGE ANTIGEN"/>
    <property type="match status" value="1"/>
</dbReference>
<keyword evidence="3" id="KW-1185">Reference proteome</keyword>
<dbReference type="FunFam" id="1.10.10.1210:FF:000001">
    <property type="entry name" value="melanoma-associated antigen D1"/>
    <property type="match status" value="1"/>
</dbReference>
<feature type="region of interest" description="Disordered" evidence="1">
    <location>
        <begin position="1"/>
        <end position="22"/>
    </location>
</feature>
<feature type="domain" description="MAGE" evidence="2">
    <location>
        <begin position="59"/>
        <end position="258"/>
    </location>
</feature>
<dbReference type="InterPro" id="IPR041898">
    <property type="entry name" value="MAGE_WH1"/>
</dbReference>
<dbReference type="InterPro" id="IPR002190">
    <property type="entry name" value="MHD_dom"/>
</dbReference>
<dbReference type="Gene3D" id="1.10.10.1210">
    <property type="entry name" value="MAGE homology domain, winged helix WH2 motif"/>
    <property type="match status" value="1"/>
</dbReference>
<evidence type="ECO:0000259" key="2">
    <source>
        <dbReference type="PROSITE" id="PS50838"/>
    </source>
</evidence>
<dbReference type="RefSeq" id="XP_033353735.1">
    <property type="nucleotide sequence ID" value="XM_033497844.1"/>
</dbReference>
<dbReference type="Proteomes" id="UP000504631">
    <property type="component" value="Unplaced"/>
</dbReference>
<dbReference type="InterPro" id="IPR037445">
    <property type="entry name" value="MAGE"/>
</dbReference>
<dbReference type="AlphaFoldDB" id="A0A6J3KL72"/>
<dbReference type="InterPro" id="IPR041899">
    <property type="entry name" value="MAGE_WH2"/>
</dbReference>
<organism evidence="3 4">
    <name type="scientific">Bombus vosnesenskii</name>
    <dbReference type="NCBI Taxonomy" id="207650"/>
    <lineage>
        <taxon>Eukaryota</taxon>
        <taxon>Metazoa</taxon>
        <taxon>Ecdysozoa</taxon>
        <taxon>Arthropoda</taxon>
        <taxon>Hexapoda</taxon>
        <taxon>Insecta</taxon>
        <taxon>Pterygota</taxon>
        <taxon>Neoptera</taxon>
        <taxon>Endopterygota</taxon>
        <taxon>Hymenoptera</taxon>
        <taxon>Apocrita</taxon>
        <taxon>Aculeata</taxon>
        <taxon>Apoidea</taxon>
        <taxon>Anthophila</taxon>
        <taxon>Apidae</taxon>
        <taxon>Bombus</taxon>
        <taxon>Pyrobombus</taxon>
    </lineage>
</organism>
<reference evidence="4" key="1">
    <citation type="submission" date="2025-08" db="UniProtKB">
        <authorList>
            <consortium name="RefSeq"/>
        </authorList>
    </citation>
    <scope>IDENTIFICATION</scope>
    <source>
        <tissue evidence="4">Muscle</tissue>
    </source>
</reference>
<dbReference type="Gene3D" id="1.10.10.1200">
    <property type="entry name" value="MAGE homology domain, winged helix WH1 motif"/>
    <property type="match status" value="1"/>
</dbReference>
<accession>A0A6J3KL72</accession>
<dbReference type="SMART" id="SM01373">
    <property type="entry name" value="MAGE"/>
    <property type="match status" value="1"/>
</dbReference>
<dbReference type="PROSITE" id="PS50838">
    <property type="entry name" value="MAGE"/>
    <property type="match status" value="1"/>
</dbReference>
<evidence type="ECO:0000256" key="1">
    <source>
        <dbReference type="SAM" id="MobiDB-lite"/>
    </source>
</evidence>
<evidence type="ECO:0000313" key="4">
    <source>
        <dbReference type="RefSeq" id="XP_033353735.1"/>
    </source>
</evidence>
<dbReference type="GeneID" id="117235628"/>
<proteinExistence type="predicted"/>
<evidence type="ECO:0000313" key="3">
    <source>
        <dbReference type="Proteomes" id="UP000504631"/>
    </source>
</evidence>
<name>A0A6J3KL72_9HYME</name>